<evidence type="ECO:0000256" key="1">
    <source>
        <dbReference type="ARBA" id="ARBA00006700"/>
    </source>
</evidence>
<evidence type="ECO:0000256" key="3">
    <source>
        <dbReference type="ARBA" id="ARBA00022884"/>
    </source>
</evidence>
<comment type="function">
    <text evidence="6">One of the early assembly proteins it binds 23S rRNA. One of the proteins that surrounds the polypeptide exit tunnel on the outside of the ribosome. Forms the main docking site for trigger factor binding to the ribosome.</text>
</comment>
<comment type="similarity">
    <text evidence="1 6 7">Belongs to the universal ribosomal protein uL23 family.</text>
</comment>
<keyword evidence="4 6" id="KW-0689">Ribosomal protein</keyword>
<dbReference type="PANTHER" id="PTHR11620">
    <property type="entry name" value="60S RIBOSOMAL PROTEIN L23A"/>
    <property type="match status" value="1"/>
</dbReference>
<dbReference type="FunFam" id="3.30.70.330:FF:000001">
    <property type="entry name" value="50S ribosomal protein L23"/>
    <property type="match status" value="1"/>
</dbReference>
<dbReference type="EMBL" id="CADCWG010000214">
    <property type="protein sequence ID" value="CAA9567236.1"/>
    <property type="molecule type" value="Genomic_DNA"/>
</dbReference>
<dbReference type="NCBIfam" id="NF004363">
    <property type="entry name" value="PRK05738.2-4"/>
    <property type="match status" value="1"/>
</dbReference>
<keyword evidence="5 6" id="KW-0687">Ribonucleoprotein</keyword>
<keyword evidence="3 6" id="KW-0694">RNA-binding</keyword>
<dbReference type="InterPro" id="IPR001014">
    <property type="entry name" value="Ribosomal_uL23_CS"/>
</dbReference>
<accession>A0A6J4V731</accession>
<proteinExistence type="inferred from homology"/>
<organism evidence="8">
    <name type="scientific">uncultured Thermomicrobiales bacterium</name>
    <dbReference type="NCBI Taxonomy" id="1645740"/>
    <lineage>
        <taxon>Bacteria</taxon>
        <taxon>Pseudomonadati</taxon>
        <taxon>Thermomicrobiota</taxon>
        <taxon>Thermomicrobia</taxon>
        <taxon>Thermomicrobiales</taxon>
        <taxon>environmental samples</taxon>
    </lineage>
</organism>
<evidence type="ECO:0000256" key="6">
    <source>
        <dbReference type="HAMAP-Rule" id="MF_01369"/>
    </source>
</evidence>
<dbReference type="AlphaFoldDB" id="A0A6J4V731"/>
<dbReference type="InterPro" id="IPR012677">
    <property type="entry name" value="Nucleotide-bd_a/b_plait_sf"/>
</dbReference>
<dbReference type="GO" id="GO:0019843">
    <property type="term" value="F:rRNA binding"/>
    <property type="evidence" value="ECO:0007669"/>
    <property type="project" value="UniProtKB-UniRule"/>
</dbReference>
<dbReference type="GO" id="GO:1990904">
    <property type="term" value="C:ribonucleoprotein complex"/>
    <property type="evidence" value="ECO:0007669"/>
    <property type="project" value="UniProtKB-KW"/>
</dbReference>
<dbReference type="GO" id="GO:0006412">
    <property type="term" value="P:translation"/>
    <property type="evidence" value="ECO:0007669"/>
    <property type="project" value="UniProtKB-UniRule"/>
</dbReference>
<dbReference type="Pfam" id="PF00276">
    <property type="entry name" value="Ribosomal_L23"/>
    <property type="match status" value="1"/>
</dbReference>
<protein>
    <recommendedName>
        <fullName evidence="6">Large ribosomal subunit protein uL23</fullName>
    </recommendedName>
</protein>
<dbReference type="GO" id="GO:0003735">
    <property type="term" value="F:structural constituent of ribosome"/>
    <property type="evidence" value="ECO:0007669"/>
    <property type="project" value="InterPro"/>
</dbReference>
<evidence type="ECO:0000256" key="2">
    <source>
        <dbReference type="ARBA" id="ARBA00022730"/>
    </source>
</evidence>
<keyword evidence="2 6" id="KW-0699">rRNA-binding</keyword>
<dbReference type="HAMAP" id="MF_01369_B">
    <property type="entry name" value="Ribosomal_uL23_B"/>
    <property type="match status" value="1"/>
</dbReference>
<dbReference type="InterPro" id="IPR013025">
    <property type="entry name" value="Ribosomal_uL23-like"/>
</dbReference>
<gene>
    <name evidence="6" type="primary">rplW</name>
    <name evidence="8" type="ORF">AVDCRST_MAG49-3240</name>
</gene>
<evidence type="ECO:0000256" key="7">
    <source>
        <dbReference type="RuleBase" id="RU003934"/>
    </source>
</evidence>
<dbReference type="GO" id="GO:0005840">
    <property type="term" value="C:ribosome"/>
    <property type="evidence" value="ECO:0007669"/>
    <property type="project" value="UniProtKB-KW"/>
</dbReference>
<evidence type="ECO:0000313" key="8">
    <source>
        <dbReference type="EMBL" id="CAA9567236.1"/>
    </source>
</evidence>
<dbReference type="PROSITE" id="PS00050">
    <property type="entry name" value="RIBOSOMAL_L23"/>
    <property type="match status" value="1"/>
</dbReference>
<dbReference type="SUPFAM" id="SSF54189">
    <property type="entry name" value="Ribosomal proteins S24e, L23 and L15e"/>
    <property type="match status" value="1"/>
</dbReference>
<dbReference type="InterPro" id="IPR012678">
    <property type="entry name" value="Ribosomal_uL23/eL15/eS24_sf"/>
</dbReference>
<evidence type="ECO:0000256" key="5">
    <source>
        <dbReference type="ARBA" id="ARBA00023274"/>
    </source>
</evidence>
<name>A0A6J4V731_9BACT</name>
<evidence type="ECO:0000256" key="4">
    <source>
        <dbReference type="ARBA" id="ARBA00022980"/>
    </source>
</evidence>
<sequence>MPGLRIEDVLRRPIITEKNTMLMEQGQYTFEVAPDANKIQIKQAVEEAFNVKVKAVNTLNVKPKARVRGTRGGRGRISGHERARKKAYVTLAPGQTLDPFDL</sequence>
<comment type="subunit">
    <text evidence="6">Part of the 50S ribosomal subunit. Contacts protein L29, and trigger factor when it is bound to the ribosome.</text>
</comment>
<reference evidence="8" key="1">
    <citation type="submission" date="2020-02" db="EMBL/GenBank/DDBJ databases">
        <authorList>
            <person name="Meier V. D."/>
        </authorList>
    </citation>
    <scope>NUCLEOTIDE SEQUENCE</scope>
    <source>
        <strain evidence="8">AVDCRST_MAG49</strain>
    </source>
</reference>
<dbReference type="Gene3D" id="3.30.70.330">
    <property type="match status" value="1"/>
</dbReference>